<organism evidence="1 2">
    <name type="scientific">Enterobacter cloacae</name>
    <dbReference type="NCBI Taxonomy" id="550"/>
    <lineage>
        <taxon>Bacteria</taxon>
        <taxon>Pseudomonadati</taxon>
        <taxon>Pseudomonadota</taxon>
        <taxon>Gammaproteobacteria</taxon>
        <taxon>Enterobacterales</taxon>
        <taxon>Enterobacteriaceae</taxon>
        <taxon>Enterobacter</taxon>
        <taxon>Enterobacter cloacae complex</taxon>
    </lineage>
</organism>
<evidence type="ECO:0000313" key="2">
    <source>
        <dbReference type="Proteomes" id="UP000255106"/>
    </source>
</evidence>
<dbReference type="EMBL" id="UGJB01000004">
    <property type="protein sequence ID" value="STQ08221.1"/>
    <property type="molecule type" value="Genomic_DNA"/>
</dbReference>
<gene>
    <name evidence="1" type="primary">yjcZ_1</name>
    <name evidence="1" type="ORF">NCTC10005_00874</name>
</gene>
<accession>A0A377LRX6</accession>
<proteinExistence type="predicted"/>
<evidence type="ECO:0000313" key="1">
    <source>
        <dbReference type="EMBL" id="STQ08221.1"/>
    </source>
</evidence>
<dbReference type="InterPro" id="IPR025599">
    <property type="entry name" value="YjcZ"/>
</dbReference>
<dbReference type="Proteomes" id="UP000255106">
    <property type="component" value="Unassembled WGS sequence"/>
</dbReference>
<reference evidence="1 2" key="1">
    <citation type="submission" date="2018-06" db="EMBL/GenBank/DDBJ databases">
        <authorList>
            <consortium name="Pathogen Informatics"/>
            <person name="Doyle S."/>
        </authorList>
    </citation>
    <scope>NUCLEOTIDE SEQUENCE [LARGE SCALE GENOMIC DNA]</scope>
    <source>
        <strain evidence="1 2">NCTC10005</strain>
    </source>
</reference>
<dbReference type="AlphaFoldDB" id="A0A377LRX6"/>
<protein>
    <submittedName>
        <fullName evidence="1">Protein YjcZ</fullName>
    </submittedName>
</protein>
<name>A0A377LRX6_ENTCL</name>
<dbReference type="Pfam" id="PF13990">
    <property type="entry name" value="YjcZ"/>
    <property type="match status" value="1"/>
</dbReference>
<sequence>MTHTRLRPWAMAGMLNENAALRLGLAEKLAGMLDPGHLALTRMADKLVALRQQTSLRTQPSPAWFSSTLNSLPIFFNAQPIKKRRCPSVG</sequence>